<evidence type="ECO:0000256" key="4">
    <source>
        <dbReference type="PROSITE-ProRule" id="PRU10141"/>
    </source>
</evidence>
<dbReference type="GeneID" id="63787759"/>
<dbReference type="InterPro" id="IPR017441">
    <property type="entry name" value="Protein_kinase_ATP_BS"/>
</dbReference>
<dbReference type="Gene3D" id="1.25.10.10">
    <property type="entry name" value="Leucine-rich Repeat Variant"/>
    <property type="match status" value="2"/>
</dbReference>
<dbReference type="STRING" id="56484.A0A1Y2FGQ0"/>
<dbReference type="GO" id="GO:0005737">
    <property type="term" value="C:cytoplasm"/>
    <property type="evidence" value="ECO:0007669"/>
    <property type="project" value="TreeGrafter"/>
</dbReference>
<dbReference type="AlphaFoldDB" id="A0A1Y2FGQ0"/>
<protein>
    <recommendedName>
        <fullName evidence="1">non-specific serine/threonine protein kinase</fullName>
        <ecNumber evidence="1">2.7.11.1</ecNumber>
    </recommendedName>
</protein>
<dbReference type="PROSITE" id="PS50011">
    <property type="entry name" value="PROTEIN_KINASE_DOM"/>
    <property type="match status" value="1"/>
</dbReference>
<keyword evidence="2 4" id="KW-0547">Nucleotide-binding</keyword>
<dbReference type="InterPro" id="IPR000719">
    <property type="entry name" value="Prot_kinase_dom"/>
</dbReference>
<organism evidence="7 8">
    <name type="scientific">Protomyces lactucae-debilis</name>
    <dbReference type="NCBI Taxonomy" id="2754530"/>
    <lineage>
        <taxon>Eukaryota</taxon>
        <taxon>Fungi</taxon>
        <taxon>Dikarya</taxon>
        <taxon>Ascomycota</taxon>
        <taxon>Taphrinomycotina</taxon>
        <taxon>Taphrinomycetes</taxon>
        <taxon>Taphrinales</taxon>
        <taxon>Protomycetaceae</taxon>
        <taxon>Protomyces</taxon>
    </lineage>
</organism>
<dbReference type="EMBL" id="MCFI01000008">
    <property type="protein sequence ID" value="ORY83111.1"/>
    <property type="molecule type" value="Genomic_DNA"/>
</dbReference>
<feature type="binding site" evidence="4">
    <location>
        <position position="43"/>
    </location>
    <ligand>
        <name>ATP</name>
        <dbReference type="ChEBI" id="CHEBI:30616"/>
    </ligand>
</feature>
<dbReference type="Gene3D" id="1.10.510.10">
    <property type="entry name" value="Transferase(Phosphotransferase) domain 1"/>
    <property type="match status" value="1"/>
</dbReference>
<evidence type="ECO:0000256" key="3">
    <source>
        <dbReference type="ARBA" id="ARBA00022840"/>
    </source>
</evidence>
<evidence type="ECO:0000313" key="8">
    <source>
        <dbReference type="Proteomes" id="UP000193685"/>
    </source>
</evidence>
<sequence>MSSSTLRINDSEQYTLGDCLGRGAFGSVYRGLNTFSGETVAVKQIKLRNIPQSEVDMIMGEIDLLKNLNHDNIVKYHCFYKGADSLYIILEYCENGSLQSICRTFGNFPEHLLAVYTDQVLNGLIYLHDQGVIHRDIKGANILTTKDGTVKLADFGVATNALSDMTVVGSPYWSESMLKKSRILTVVAPEIIELAGASSASDIWSLGCTVIELLQGKPPFHEMDQMSALFHIVDDDHPPMPDACSPAARSFLLQCFQKDPRLRISAKVLRRHAWIQNHKRTESQQLRLAQKRIPIDYEEAVNSVQEYNEKVNGPEIKPSGSRPSGKPNKASAEPRSTTPRPVRVLAQPDDDDGDNWDNDFDTQTVVKLHHPRATARSTSADPKRPSSSNAKSKPLAVRPDMTPRPRPTKHTSDRVPSRGHADGLDDATVRPRMSSTPVSLARLKEQPSSMHRRRQEPVLRDSVNAHANTMPPPMLTPTSKRTDKRQVSQRPPSRPTSQSTLSSFSEAGEDYSDIIVDDNTFPTVFAATVRSDESWLDDDHSTENDPFAGIDEFDQENLTANIQREQKARASNQMDDCLKHFQESVSKETGLEDTCAAMLNLLELHPDLKVNVISKHGLLPLLEVLETITDENVIVPVLKILNLLTREDPAVQENICFVGGIAALTRFASKNFSQAIRDEAAVFVRQIMASSPLNAQIFVSCRGLNILMEFLEEDYSSARELVRTGIEGILGVFGLQGFTPKNDLCRIMARTGIMEPLSHILHYLLSQRRISVEDDGHIDDILQIMNLFSQADSYVIQLIASRHVLRQTRKLESARLVKVLKFVRTLSSVTSTLDNLQQANAIERLVDLLEDETVPWYRDAAMHIVPTLMNLCLHDQSRRTEAALVGAVPVLQRIARCESQLKQFALPVLCFFAHNKECRKILWQNKGLDFYIEVLADPYWQVNAFEAIVVWFQEEASRVQERLAKPDAVELIASAFESATTTSTFENFLAQLQKLVHLSQKVALHLSAHPTLLRSITTKLRDRHVNKATVRLNLLRIMQSLLAVHVRPQYVVAELNLVEVLHEIVNKDGAVIVQEIARSALKEPYMTALRSTDAPVVR</sequence>
<dbReference type="InterPro" id="IPR050629">
    <property type="entry name" value="STE20/SPS1-PAK"/>
</dbReference>
<dbReference type="InterPro" id="IPR008271">
    <property type="entry name" value="Ser/Thr_kinase_AS"/>
</dbReference>
<keyword evidence="3 4" id="KW-0067">ATP-binding</keyword>
<evidence type="ECO:0000313" key="7">
    <source>
        <dbReference type="EMBL" id="ORY83111.1"/>
    </source>
</evidence>
<dbReference type="OrthoDB" id="8693905at2759"/>
<feature type="compositionally biased region" description="Basic and acidic residues" evidence="5">
    <location>
        <begin position="410"/>
        <end position="429"/>
    </location>
</feature>
<keyword evidence="8" id="KW-1185">Reference proteome</keyword>
<dbReference type="OMA" id="VKQIKLV"/>
<dbReference type="FunFam" id="1.10.510.10:FF:000571">
    <property type="entry name" value="Maternal embryonic leucine zipper kinase"/>
    <property type="match status" value="1"/>
</dbReference>
<dbReference type="GO" id="GO:0004674">
    <property type="term" value="F:protein serine/threonine kinase activity"/>
    <property type="evidence" value="ECO:0007669"/>
    <property type="project" value="UniProtKB-EC"/>
</dbReference>
<dbReference type="InterPro" id="IPR011989">
    <property type="entry name" value="ARM-like"/>
</dbReference>
<evidence type="ECO:0000256" key="5">
    <source>
        <dbReference type="SAM" id="MobiDB-lite"/>
    </source>
</evidence>
<dbReference type="Pfam" id="PF00069">
    <property type="entry name" value="Pkinase"/>
    <property type="match status" value="1"/>
</dbReference>
<dbReference type="GO" id="GO:0005524">
    <property type="term" value="F:ATP binding"/>
    <property type="evidence" value="ECO:0007669"/>
    <property type="project" value="UniProtKB-UniRule"/>
</dbReference>
<feature type="compositionally biased region" description="Polar residues" evidence="5">
    <location>
        <begin position="375"/>
        <end position="391"/>
    </location>
</feature>
<dbReference type="InterPro" id="IPR011009">
    <property type="entry name" value="Kinase-like_dom_sf"/>
</dbReference>
<dbReference type="PROSITE" id="PS00108">
    <property type="entry name" value="PROTEIN_KINASE_ST"/>
    <property type="match status" value="1"/>
</dbReference>
<dbReference type="RefSeq" id="XP_040725692.1">
    <property type="nucleotide sequence ID" value="XM_040871160.1"/>
</dbReference>
<name>A0A1Y2FGQ0_PROLT</name>
<feature type="compositionally biased region" description="Low complexity" evidence="5">
    <location>
        <begin position="488"/>
        <end position="505"/>
    </location>
</feature>
<dbReference type="SUPFAM" id="SSF48371">
    <property type="entry name" value="ARM repeat"/>
    <property type="match status" value="1"/>
</dbReference>
<feature type="region of interest" description="Disordered" evidence="5">
    <location>
        <begin position="311"/>
        <end position="505"/>
    </location>
</feature>
<evidence type="ECO:0000259" key="6">
    <source>
        <dbReference type="PROSITE" id="PS50011"/>
    </source>
</evidence>
<reference evidence="7 8" key="1">
    <citation type="submission" date="2016-07" db="EMBL/GenBank/DDBJ databases">
        <title>Pervasive Adenine N6-methylation of Active Genes in Fungi.</title>
        <authorList>
            <consortium name="DOE Joint Genome Institute"/>
            <person name="Mondo S.J."/>
            <person name="Dannebaum R.O."/>
            <person name="Kuo R.C."/>
            <person name="Labutti K."/>
            <person name="Haridas S."/>
            <person name="Kuo A."/>
            <person name="Salamov A."/>
            <person name="Ahrendt S.R."/>
            <person name="Lipzen A."/>
            <person name="Sullivan W."/>
            <person name="Andreopoulos W.B."/>
            <person name="Clum A."/>
            <person name="Lindquist E."/>
            <person name="Daum C."/>
            <person name="Ramamoorthy G.K."/>
            <person name="Gryganskyi A."/>
            <person name="Culley D."/>
            <person name="Magnuson J.K."/>
            <person name="James T.Y."/>
            <person name="O'Malley M.A."/>
            <person name="Stajich J.E."/>
            <person name="Spatafora J.W."/>
            <person name="Visel A."/>
            <person name="Grigoriev I.V."/>
        </authorList>
    </citation>
    <scope>NUCLEOTIDE SEQUENCE [LARGE SCALE GENOMIC DNA]</scope>
    <source>
        <strain evidence="7 8">12-1054</strain>
    </source>
</reference>
<dbReference type="Proteomes" id="UP000193685">
    <property type="component" value="Unassembled WGS sequence"/>
</dbReference>
<dbReference type="PANTHER" id="PTHR48012">
    <property type="entry name" value="STERILE20-LIKE KINASE, ISOFORM B-RELATED"/>
    <property type="match status" value="1"/>
</dbReference>
<dbReference type="PROSITE" id="PS00107">
    <property type="entry name" value="PROTEIN_KINASE_ATP"/>
    <property type="match status" value="1"/>
</dbReference>
<evidence type="ECO:0000256" key="2">
    <source>
        <dbReference type="ARBA" id="ARBA00022741"/>
    </source>
</evidence>
<comment type="caution">
    <text evidence="7">The sequence shown here is derived from an EMBL/GenBank/DDBJ whole genome shotgun (WGS) entry which is preliminary data.</text>
</comment>
<dbReference type="SUPFAM" id="SSF56112">
    <property type="entry name" value="Protein kinase-like (PK-like)"/>
    <property type="match status" value="1"/>
</dbReference>
<dbReference type="EC" id="2.7.11.1" evidence="1"/>
<feature type="domain" description="Protein kinase" evidence="6">
    <location>
        <begin position="14"/>
        <end position="275"/>
    </location>
</feature>
<evidence type="ECO:0000256" key="1">
    <source>
        <dbReference type="ARBA" id="ARBA00012513"/>
    </source>
</evidence>
<proteinExistence type="predicted"/>
<dbReference type="CDD" id="cd06627">
    <property type="entry name" value="STKc_Cdc7_like"/>
    <property type="match status" value="1"/>
</dbReference>
<dbReference type="PANTHER" id="PTHR48012:SF26">
    <property type="entry name" value="SERINE_THREONINE-PROTEIN KINASE DDB_G0283821-RELATED"/>
    <property type="match status" value="1"/>
</dbReference>
<feature type="compositionally biased region" description="Acidic residues" evidence="5">
    <location>
        <begin position="348"/>
        <end position="360"/>
    </location>
</feature>
<dbReference type="SMART" id="SM00220">
    <property type="entry name" value="S_TKc"/>
    <property type="match status" value="1"/>
</dbReference>
<gene>
    <name evidence="7" type="ORF">BCR37DRAFT_392469</name>
</gene>
<dbReference type="InterPro" id="IPR016024">
    <property type="entry name" value="ARM-type_fold"/>
</dbReference>
<accession>A0A1Y2FGQ0</accession>